<dbReference type="SUPFAM" id="SSF55874">
    <property type="entry name" value="ATPase domain of HSP90 chaperone/DNA topoisomerase II/histidine kinase"/>
    <property type="match status" value="1"/>
</dbReference>
<dbReference type="Gene3D" id="3.40.50.300">
    <property type="entry name" value="P-loop containing nucleotide triphosphate hydrolases"/>
    <property type="match status" value="1"/>
</dbReference>
<dbReference type="EMBL" id="JAEAOA010000085">
    <property type="protein sequence ID" value="KAK3604885.1"/>
    <property type="molecule type" value="Genomic_DNA"/>
</dbReference>
<dbReference type="SUPFAM" id="SSF52540">
    <property type="entry name" value="P-loop containing nucleoside triphosphate hydrolases"/>
    <property type="match status" value="1"/>
</dbReference>
<reference evidence="2" key="1">
    <citation type="journal article" date="2021" name="Genome Biol. Evol.">
        <title>A High-Quality Reference Genome for a Parasitic Bivalve with Doubly Uniparental Inheritance (Bivalvia: Unionida).</title>
        <authorList>
            <person name="Smith C.H."/>
        </authorList>
    </citation>
    <scope>NUCLEOTIDE SEQUENCE</scope>
    <source>
        <strain evidence="2">CHS0354</strain>
    </source>
</reference>
<organism evidence="2 3">
    <name type="scientific">Potamilus streckersoni</name>
    <dbReference type="NCBI Taxonomy" id="2493646"/>
    <lineage>
        <taxon>Eukaryota</taxon>
        <taxon>Metazoa</taxon>
        <taxon>Spiralia</taxon>
        <taxon>Lophotrochozoa</taxon>
        <taxon>Mollusca</taxon>
        <taxon>Bivalvia</taxon>
        <taxon>Autobranchia</taxon>
        <taxon>Heteroconchia</taxon>
        <taxon>Palaeoheterodonta</taxon>
        <taxon>Unionida</taxon>
        <taxon>Unionoidea</taxon>
        <taxon>Unionidae</taxon>
        <taxon>Ambleminae</taxon>
        <taxon>Lampsilini</taxon>
        <taxon>Potamilus</taxon>
    </lineage>
</organism>
<proteinExistence type="predicted"/>
<gene>
    <name evidence="2" type="ORF">CHS0354_000548</name>
</gene>
<comment type="caution">
    <text evidence="2">The sequence shown here is derived from an EMBL/GenBank/DDBJ whole genome shotgun (WGS) entry which is preliminary data.</text>
</comment>
<dbReference type="InterPro" id="IPR051162">
    <property type="entry name" value="T4SS_component"/>
</dbReference>
<evidence type="ECO:0000313" key="3">
    <source>
        <dbReference type="Proteomes" id="UP001195483"/>
    </source>
</evidence>
<keyword evidence="3" id="KW-1185">Reference proteome</keyword>
<dbReference type="SUPFAM" id="SSF53098">
    <property type="entry name" value="Ribonuclease H-like"/>
    <property type="match status" value="1"/>
</dbReference>
<sequence length="1474" mass="169061">MPKRNAPIIAPNPKAEIIKLNSVPVEGYMSRTITGAKKSIEPLLKLTERTKIRPPTAGPKKRERLNCVEFRAIAELMYLGLTEAVIIDIYADDEIRVPTLDFDSKEKEISVVPKEYGETDTNLTTSKSLKPLADELINGEPLFHFFLDGSRRTYKVDDIEINRNVYPILAGQIGVACCQRFDPSQFKCVEFEHNLVLSLPKAANPNGGDAVLFFNALTGKINKTKRLEKAGIEFLKILSYESSKRNGDVKYEHKGIATIQDEMIETEKKIVAHLSTKNLINPYRYLIKDGSLQYAPSRSSNFKELSKFKSHYKCVIGVSKMFDPELCRDNNNRSNADKIAMLPNYHRTPAYKYKSERVGNVFFAVWYVRIRKSEHTFSPFSGIVKIEKILITDEEIENGLDSQEIDLITANIINERNPVCYGKDARWANHLYPVYLTESFIKRKIIATEKVPTTVDGFYFWTDKHLIIKPFDVVKVHHIKNSVTFGVVEEISHLTDGASFLAGYISSDFGEVESRSNTQRIGMNYVKAKVVVNSENIYTPVLDGYTVSLADEEDVKMALGLKGIKNPLPCGVIEMYEDEDKITVPVHFNSHFLIGPEGAHLNISGISGLASKTSYAMFLLKAIQEQYIKNDSNESVAFVLLNVKGRDLLAIDEPNDELTDSDLQLYKDLELEVLPFKNVKYFYPYSKDIKSTTYADTRDVESQKQLKKAFQYKYLFENDKESLDLLFSNIDDPTQSMESIVNYITSGEGHFKGITNWEDLKEEIKKHQEKGDTGKDKTISVLSWRKFYRLFRKALDRNLFFSNSLKPDSNEVRLQGSIMQIKKNDIHVIDIAKLDEEAQGFVFGDVMRAIYDLKLGQITDREEAEIPSKIVIFIDELNKYGSKDVPKNSPILRQLLDITERGRSLGIILFAAEQFKSDIHDRVKGNCATHAYGRTNAIEISKPDYQFVPPVYKSMLTSLKMDNSYKTVIGKDVIESLTTGMYDDPRFIYREYIQNAADQIDKARQQGLVEDGEIHISIEPEKKIISIEDDATGIAENMVVEILKNIARSTKQRGVDKGFRGIGRLGGLGYCEKLIFETSFKGEPVKSIMTWDALQLKSIINNRNKKEEASAVIDEVTTLTKEKEKPELHYFKVSLIGVTNKDLLDVKEIRNYLSMVAPVQFNNTFVYARKIYDELKKEGIKLDEYKTFVNADQLFKGYNSYIYEGTDASNRKKIGEVIDVLFFKEYDKENNKLFWGWYGITEKNQSLNQINYSRGFRLRKSNIQIGNEDTLTRFHRDRRFQFYFFGEVYGLHPDLIPNARRDNFSETDTYYEFENKLKHFFHITIYKLCYTSSDVNSAVKAINSYNQKVEQYEKKKEEGFIDKAEQNTFLEDIEKTREEAVKAKKKLETIKANSTETLNPITKIIERATSNYTLAIKNDVDTEVAIKPVFRTEKLSKLNKEQRKFLGKIFSIIQNAVPKETADLLIQKIEEEYK</sequence>
<reference evidence="2" key="3">
    <citation type="submission" date="2023-05" db="EMBL/GenBank/DDBJ databases">
        <authorList>
            <person name="Smith C.H."/>
        </authorList>
    </citation>
    <scope>NUCLEOTIDE SEQUENCE</scope>
    <source>
        <strain evidence="2">CHS0354</strain>
        <tissue evidence="2">Mantle</tissue>
    </source>
</reference>
<protein>
    <recommendedName>
        <fullName evidence="4">ATP-binding protein</fullName>
    </recommendedName>
</protein>
<name>A0AAE0T7V2_9BIVA</name>
<dbReference type="Proteomes" id="UP001195483">
    <property type="component" value="Unassembled WGS sequence"/>
</dbReference>
<dbReference type="PANTHER" id="PTHR30121:SF6">
    <property type="entry name" value="SLR6007 PROTEIN"/>
    <property type="match status" value="1"/>
</dbReference>
<feature type="coiled-coil region" evidence="1">
    <location>
        <begin position="1335"/>
        <end position="1393"/>
    </location>
</feature>
<dbReference type="InterPro" id="IPR027417">
    <property type="entry name" value="P-loop_NTPase"/>
</dbReference>
<dbReference type="Pfam" id="PF13589">
    <property type="entry name" value="HATPase_c_3"/>
    <property type="match status" value="1"/>
</dbReference>
<evidence type="ECO:0000256" key="1">
    <source>
        <dbReference type="SAM" id="Coils"/>
    </source>
</evidence>
<reference evidence="2" key="2">
    <citation type="journal article" date="2021" name="Genome Biol. Evol.">
        <title>Developing a high-quality reference genome for a parasitic bivalve with doubly uniparental inheritance (Bivalvia: Unionida).</title>
        <authorList>
            <person name="Smith C.H."/>
        </authorList>
    </citation>
    <scope>NUCLEOTIDE SEQUENCE</scope>
    <source>
        <strain evidence="2">CHS0354</strain>
        <tissue evidence="2">Mantle</tissue>
    </source>
</reference>
<evidence type="ECO:0008006" key="4">
    <source>
        <dbReference type="Google" id="ProtNLM"/>
    </source>
</evidence>
<keyword evidence="1" id="KW-0175">Coiled coil</keyword>
<accession>A0AAE0T7V2</accession>
<evidence type="ECO:0000313" key="2">
    <source>
        <dbReference type="EMBL" id="KAK3604885.1"/>
    </source>
</evidence>
<dbReference type="PANTHER" id="PTHR30121">
    <property type="entry name" value="UNCHARACTERIZED PROTEIN YJGR-RELATED"/>
    <property type="match status" value="1"/>
</dbReference>
<dbReference type="InterPro" id="IPR036890">
    <property type="entry name" value="HATPase_C_sf"/>
</dbReference>
<dbReference type="InterPro" id="IPR012337">
    <property type="entry name" value="RNaseH-like_sf"/>
</dbReference>
<dbReference type="Gene3D" id="3.30.565.10">
    <property type="entry name" value="Histidine kinase-like ATPase, C-terminal domain"/>
    <property type="match status" value="1"/>
</dbReference>